<dbReference type="GO" id="GO:0000155">
    <property type="term" value="F:phosphorelay sensor kinase activity"/>
    <property type="evidence" value="ECO:0007669"/>
    <property type="project" value="InterPro"/>
</dbReference>
<dbReference type="InterPro" id="IPR001789">
    <property type="entry name" value="Sig_transdc_resp-reg_receiver"/>
</dbReference>
<dbReference type="PROSITE" id="PS50112">
    <property type="entry name" value="PAS"/>
    <property type="match status" value="1"/>
</dbReference>
<dbReference type="Gene3D" id="3.40.50.2300">
    <property type="match status" value="1"/>
</dbReference>
<feature type="domain" description="PAC" evidence="10">
    <location>
        <begin position="120"/>
        <end position="173"/>
    </location>
</feature>
<protein>
    <recommendedName>
        <fullName evidence="2">histidine kinase</fullName>
        <ecNumber evidence="2">2.7.13.3</ecNumber>
    </recommendedName>
</protein>
<evidence type="ECO:0000313" key="12">
    <source>
        <dbReference type="Proteomes" id="UP000280395"/>
    </source>
</evidence>
<evidence type="ECO:0000313" key="11">
    <source>
        <dbReference type="EMBL" id="RMU47134.1"/>
    </source>
</evidence>
<keyword evidence="4" id="KW-0418">Kinase</keyword>
<dbReference type="AlphaFoldDB" id="A0A3M5UNP5"/>
<dbReference type="CDD" id="cd00130">
    <property type="entry name" value="PAS"/>
    <property type="match status" value="2"/>
</dbReference>
<dbReference type="SUPFAM" id="SSF47384">
    <property type="entry name" value="Homodimeric domain of signal transducing histidine kinase"/>
    <property type="match status" value="1"/>
</dbReference>
<dbReference type="InterPro" id="IPR000014">
    <property type="entry name" value="PAS"/>
</dbReference>
<proteinExistence type="predicted"/>
<dbReference type="CDD" id="cd00082">
    <property type="entry name" value="HisKA"/>
    <property type="match status" value="1"/>
</dbReference>
<accession>A0A3M5UNP5</accession>
<dbReference type="InterPro" id="IPR036890">
    <property type="entry name" value="HATPase_C_sf"/>
</dbReference>
<dbReference type="Gene3D" id="2.10.70.100">
    <property type="match status" value="1"/>
</dbReference>
<feature type="domain" description="PAC" evidence="10">
    <location>
        <begin position="385"/>
        <end position="439"/>
    </location>
</feature>
<dbReference type="InterPro" id="IPR001610">
    <property type="entry name" value="PAC"/>
</dbReference>
<dbReference type="InterPro" id="IPR011006">
    <property type="entry name" value="CheY-like_superfamily"/>
</dbReference>
<dbReference type="PROSITE" id="PS50110">
    <property type="entry name" value="RESPONSE_REGULATORY"/>
    <property type="match status" value="1"/>
</dbReference>
<gene>
    <name evidence="11" type="ORF">ALP29_01226</name>
</gene>
<dbReference type="SMART" id="SM00448">
    <property type="entry name" value="REC"/>
    <property type="match status" value="1"/>
</dbReference>
<keyword evidence="6" id="KW-0175">Coiled coil</keyword>
<dbReference type="EC" id="2.7.13.3" evidence="2"/>
<evidence type="ECO:0000259" key="7">
    <source>
        <dbReference type="PROSITE" id="PS50109"/>
    </source>
</evidence>
<dbReference type="InterPro" id="IPR013656">
    <property type="entry name" value="PAS_4"/>
</dbReference>
<dbReference type="Pfam" id="PF02518">
    <property type="entry name" value="HATPase_c"/>
    <property type="match status" value="1"/>
</dbReference>
<dbReference type="EMBL" id="RBUA01001235">
    <property type="protein sequence ID" value="RMU47134.1"/>
    <property type="molecule type" value="Genomic_DNA"/>
</dbReference>
<dbReference type="CDD" id="cd18161">
    <property type="entry name" value="REC_hyHK_blue-like"/>
    <property type="match status" value="1"/>
</dbReference>
<dbReference type="Pfam" id="PF08447">
    <property type="entry name" value="PAS_3"/>
    <property type="match status" value="1"/>
</dbReference>
<dbReference type="Pfam" id="PF08448">
    <property type="entry name" value="PAS_4"/>
    <property type="match status" value="1"/>
</dbReference>
<feature type="modified residue" description="4-aspartylphosphate" evidence="5">
    <location>
        <position position="789"/>
    </location>
</feature>
<evidence type="ECO:0000256" key="1">
    <source>
        <dbReference type="ARBA" id="ARBA00000085"/>
    </source>
</evidence>
<keyword evidence="4" id="KW-0808">Transferase</keyword>
<feature type="coiled-coil region" evidence="6">
    <location>
        <begin position="441"/>
        <end position="482"/>
    </location>
</feature>
<dbReference type="InterPro" id="IPR035965">
    <property type="entry name" value="PAS-like_dom_sf"/>
</dbReference>
<dbReference type="Gene3D" id="3.30.450.20">
    <property type="entry name" value="PAS domain"/>
    <property type="match status" value="3"/>
</dbReference>
<comment type="caution">
    <text evidence="11">The sequence shown here is derived from an EMBL/GenBank/DDBJ whole genome shotgun (WGS) entry which is preliminary data.</text>
</comment>
<dbReference type="PANTHER" id="PTHR43065">
    <property type="entry name" value="SENSOR HISTIDINE KINASE"/>
    <property type="match status" value="1"/>
</dbReference>
<evidence type="ECO:0000256" key="5">
    <source>
        <dbReference type="PROSITE-ProRule" id="PRU00169"/>
    </source>
</evidence>
<evidence type="ECO:0000259" key="8">
    <source>
        <dbReference type="PROSITE" id="PS50110"/>
    </source>
</evidence>
<dbReference type="SUPFAM" id="SSF55874">
    <property type="entry name" value="ATPase domain of HSP90 chaperone/DNA topoisomerase II/histidine kinase"/>
    <property type="match status" value="1"/>
</dbReference>
<dbReference type="SMART" id="SM00091">
    <property type="entry name" value="PAS"/>
    <property type="match status" value="1"/>
</dbReference>
<dbReference type="InterPro" id="IPR005467">
    <property type="entry name" value="His_kinase_dom"/>
</dbReference>
<dbReference type="InterPro" id="IPR003661">
    <property type="entry name" value="HisK_dim/P_dom"/>
</dbReference>
<dbReference type="PRINTS" id="PR00344">
    <property type="entry name" value="BCTRLSENSOR"/>
</dbReference>
<evidence type="ECO:0000259" key="9">
    <source>
        <dbReference type="PROSITE" id="PS50112"/>
    </source>
</evidence>
<dbReference type="InterPro" id="IPR003594">
    <property type="entry name" value="HATPase_dom"/>
</dbReference>
<dbReference type="PROSITE" id="PS50113">
    <property type="entry name" value="PAC"/>
    <property type="match status" value="3"/>
</dbReference>
<dbReference type="SUPFAM" id="SSF52172">
    <property type="entry name" value="CheY-like"/>
    <property type="match status" value="1"/>
</dbReference>
<dbReference type="Pfam" id="PF00072">
    <property type="entry name" value="Response_reg"/>
    <property type="match status" value="1"/>
</dbReference>
<dbReference type="SUPFAM" id="SSF55785">
    <property type="entry name" value="PYP-like sensor domain (PAS domain)"/>
    <property type="match status" value="3"/>
</dbReference>
<evidence type="ECO:0000256" key="2">
    <source>
        <dbReference type="ARBA" id="ARBA00012438"/>
    </source>
</evidence>
<dbReference type="InterPro" id="IPR036097">
    <property type="entry name" value="HisK_dim/P_sf"/>
</dbReference>
<keyword evidence="3 5" id="KW-0597">Phosphoprotein</keyword>
<dbReference type="Gene3D" id="3.30.565.10">
    <property type="entry name" value="Histidine kinase-like ATPase, C-terminal domain"/>
    <property type="match status" value="1"/>
</dbReference>
<dbReference type="InterPro" id="IPR013655">
    <property type="entry name" value="PAS_fold_3"/>
</dbReference>
<name>A0A3M5UNP5_PSESX</name>
<evidence type="ECO:0000259" key="10">
    <source>
        <dbReference type="PROSITE" id="PS50113"/>
    </source>
</evidence>
<dbReference type="InterPro" id="IPR000700">
    <property type="entry name" value="PAS-assoc_C"/>
</dbReference>
<feature type="domain" description="PAS" evidence="9">
    <location>
        <begin position="315"/>
        <end position="385"/>
    </location>
</feature>
<feature type="domain" description="Histidine kinase" evidence="7">
    <location>
        <begin position="491"/>
        <end position="716"/>
    </location>
</feature>
<sequence length="858" mass="94683">MLSFFKASGSGLFMNGTSTGSEAAALIRRLDWAQSPLGEASEWPQSLRTAVDIVVHSPMPMVLLWGPHLIQLYNDGFAHLIGGKHPGALGQPAHHTWPELESFAAPVYDAVLGGQVRTFSEQRFVLQREGRDTEIWLDLTYSPVRDESCRVAGILVTAIETNERRSKTLELQQRSEASLKAQHNTEQRLQLALAATDAVGTWDWDIGEDRFIADAHFAYLHGVDPNDSSLLPISAYLHGVHPEDRGTVTRSIKHCITHGTEYAEEYRLLQADGQVRWVFARGRCYKDQQGRPARFLGAALDLTERKNTEQALRQSQTELQLIINAMPVLIGYVDHDQRFRLNNSAYLDWYGKTPQELYGKTIREVLGDEVYAGRADKIAAALKGKACSFMTVTPHRDGRPRHALMKYLPRFSSDGSVNGFYIFVIDETERKLTEEALRHLNENLEERVAQRTQALAEANQRLQNEMFERERAEDALRHAQKMEAVGQLTGGIAHDFNNMLTGIIGSLDLMQRYIAAGRSDDIGRFADAAVSSAHRAAALTHRLLAFSRRQSLDRRPTDPNQLVASLEDLFRRTKGAHIELKVKLGKDTWPVNTDASQLENALLNLVINARDAMPDGGELLIETANSYLDGTDITTLEPVKAGDYVMLGVSDNGSGMAPKILAKAFDPFFTTKPIGQGTGLGLSMIYGFAQQSGGHVTIQSEPGQGTCVRLYLPRLYGTALESSLPTSLTEAPVALAGEAVVVVEDDPAVRMLVVNVLDELGYTAHQAADARAALPLLESDLRVDLLVTDVGLPGMNGRQLAEIARQHRPGLRVLFMTGYAEKAAERQGFLEDGMDMVAKPFSIDLLANKIRSMIGVEA</sequence>
<dbReference type="PROSITE" id="PS50109">
    <property type="entry name" value="HIS_KIN"/>
    <property type="match status" value="1"/>
</dbReference>
<feature type="domain" description="Response regulatory" evidence="8">
    <location>
        <begin position="739"/>
        <end position="854"/>
    </location>
</feature>
<dbReference type="InterPro" id="IPR004358">
    <property type="entry name" value="Sig_transdc_His_kin-like_C"/>
</dbReference>
<dbReference type="SMART" id="SM00388">
    <property type="entry name" value="HisKA"/>
    <property type="match status" value="1"/>
</dbReference>
<dbReference type="SMART" id="SM00086">
    <property type="entry name" value="PAC"/>
    <property type="match status" value="3"/>
</dbReference>
<dbReference type="SMART" id="SM00387">
    <property type="entry name" value="HATPase_c"/>
    <property type="match status" value="1"/>
</dbReference>
<organism evidence="11 12">
    <name type="scientific">Pseudomonas syringae pv. avii</name>
    <dbReference type="NCBI Taxonomy" id="663959"/>
    <lineage>
        <taxon>Bacteria</taxon>
        <taxon>Pseudomonadati</taxon>
        <taxon>Pseudomonadota</taxon>
        <taxon>Gammaproteobacteria</taxon>
        <taxon>Pseudomonadales</taxon>
        <taxon>Pseudomonadaceae</taxon>
        <taxon>Pseudomonas</taxon>
        <taxon>Pseudomonas syringae</taxon>
    </lineage>
</organism>
<feature type="domain" description="PAC" evidence="10">
    <location>
        <begin position="262"/>
        <end position="314"/>
    </location>
</feature>
<dbReference type="Gene3D" id="1.10.287.130">
    <property type="match status" value="1"/>
</dbReference>
<reference evidence="11 12" key="1">
    <citation type="submission" date="2018-08" db="EMBL/GenBank/DDBJ databases">
        <title>Recombination of ecologically and evolutionarily significant loci maintains genetic cohesion in the Pseudomonas syringae species complex.</title>
        <authorList>
            <person name="Dillon M."/>
            <person name="Thakur S."/>
            <person name="Almeida R.N.D."/>
            <person name="Weir B.S."/>
            <person name="Guttman D.S."/>
        </authorList>
    </citation>
    <scope>NUCLEOTIDE SEQUENCE [LARGE SCALE GENOMIC DNA]</scope>
    <source>
        <strain evidence="11 12">ICMP 14479</strain>
    </source>
</reference>
<dbReference type="PANTHER" id="PTHR43065:SF42">
    <property type="entry name" value="TWO-COMPONENT SENSOR PPRA"/>
    <property type="match status" value="1"/>
</dbReference>
<dbReference type="Pfam" id="PF00512">
    <property type="entry name" value="HisKA"/>
    <property type="match status" value="1"/>
</dbReference>
<dbReference type="NCBIfam" id="TIGR00229">
    <property type="entry name" value="sensory_box"/>
    <property type="match status" value="2"/>
</dbReference>
<evidence type="ECO:0000256" key="3">
    <source>
        <dbReference type="ARBA" id="ARBA00022553"/>
    </source>
</evidence>
<dbReference type="Proteomes" id="UP000280395">
    <property type="component" value="Unassembled WGS sequence"/>
</dbReference>
<comment type="catalytic activity">
    <reaction evidence="1">
        <text>ATP + protein L-histidine = ADP + protein N-phospho-L-histidine.</text>
        <dbReference type="EC" id="2.7.13.3"/>
    </reaction>
</comment>
<evidence type="ECO:0000256" key="4">
    <source>
        <dbReference type="ARBA" id="ARBA00022777"/>
    </source>
</evidence>
<evidence type="ECO:0000256" key="6">
    <source>
        <dbReference type="SAM" id="Coils"/>
    </source>
</evidence>